<evidence type="ECO:0000256" key="4">
    <source>
        <dbReference type="RuleBase" id="RU361277"/>
    </source>
</evidence>
<dbReference type="PANTHER" id="PTHR43401">
    <property type="entry name" value="L-THREONINE 3-DEHYDROGENASE"/>
    <property type="match status" value="1"/>
</dbReference>
<keyword evidence="1 4" id="KW-0479">Metal-binding</keyword>
<dbReference type="Proteomes" id="UP001530293">
    <property type="component" value="Unassembled WGS sequence"/>
</dbReference>
<dbReference type="PROSITE" id="PS00059">
    <property type="entry name" value="ADH_ZINC"/>
    <property type="match status" value="1"/>
</dbReference>
<sequence>MRAAVYNSFSGPITIDDIPRPTSSDDPHGVVIQVMATGVCRSDHHGWSGHDSDIISYVKRHGFPFVPGHEVSGIIIEVGTRVTKFKVGDRVAVPFILSCGECCMCTHHKRPTICEQQEQPGFTMMGSFAEFLALSRADRNLCIIPPNVSFVEAAALGCRFTTAYRAVVQQGRLHIDNSVAAYRVHIVAVFGCGGLGLSCIMVATAFDAKEIIAIDVSDDALEKAVEVGATVTINAKNENVQQKVLQLTNGKGADLTIDAAGFKATCEDAIHCARRGGRMVQVGLPVGGPPPIVPMAMVAGKELEIVGSHGCAAECMPEILSLVQSGRLDPKLLIEREVTLEEGAQALMDMNHGSPVGMVMITQFSDLPCSRY</sequence>
<dbReference type="Gene3D" id="3.40.50.720">
    <property type="entry name" value="NAD(P)-binding Rossmann-like Domain"/>
    <property type="match status" value="1"/>
</dbReference>
<dbReference type="SMART" id="SM00829">
    <property type="entry name" value="PKS_ER"/>
    <property type="match status" value="1"/>
</dbReference>
<dbReference type="AlphaFoldDB" id="A0ABD3NDD9"/>
<feature type="domain" description="Enoyl reductase (ER)" evidence="5">
    <location>
        <begin position="11"/>
        <end position="361"/>
    </location>
</feature>
<evidence type="ECO:0000256" key="2">
    <source>
        <dbReference type="ARBA" id="ARBA00022833"/>
    </source>
</evidence>
<protein>
    <recommendedName>
        <fullName evidence="5">Enoyl reductase (ER) domain-containing protein</fullName>
    </recommendedName>
</protein>
<dbReference type="PANTHER" id="PTHR43401:SF5">
    <property type="entry name" value="ALCOHOL DEHYDROGENASE-RELATED"/>
    <property type="match status" value="1"/>
</dbReference>
<dbReference type="Pfam" id="PF00107">
    <property type="entry name" value="ADH_zinc_N"/>
    <property type="match status" value="1"/>
</dbReference>
<organism evidence="6 7">
    <name type="scientific">Discostella pseudostelligera</name>
    <dbReference type="NCBI Taxonomy" id="259834"/>
    <lineage>
        <taxon>Eukaryota</taxon>
        <taxon>Sar</taxon>
        <taxon>Stramenopiles</taxon>
        <taxon>Ochrophyta</taxon>
        <taxon>Bacillariophyta</taxon>
        <taxon>Coscinodiscophyceae</taxon>
        <taxon>Thalassiosirophycidae</taxon>
        <taxon>Stephanodiscales</taxon>
        <taxon>Stephanodiscaceae</taxon>
        <taxon>Discostella</taxon>
    </lineage>
</organism>
<evidence type="ECO:0000256" key="3">
    <source>
        <dbReference type="ARBA" id="ARBA00023002"/>
    </source>
</evidence>
<dbReference type="InterPro" id="IPR013149">
    <property type="entry name" value="ADH-like_C"/>
</dbReference>
<keyword evidence="7" id="KW-1185">Reference proteome</keyword>
<gene>
    <name evidence="6" type="ORF">ACHAWU_004962</name>
</gene>
<keyword evidence="3" id="KW-0560">Oxidoreductase</keyword>
<evidence type="ECO:0000259" key="5">
    <source>
        <dbReference type="SMART" id="SM00829"/>
    </source>
</evidence>
<dbReference type="InterPro" id="IPR002328">
    <property type="entry name" value="ADH_Zn_CS"/>
</dbReference>
<dbReference type="InterPro" id="IPR050129">
    <property type="entry name" value="Zn_alcohol_dh"/>
</dbReference>
<evidence type="ECO:0000313" key="7">
    <source>
        <dbReference type="Proteomes" id="UP001530293"/>
    </source>
</evidence>
<evidence type="ECO:0000313" key="6">
    <source>
        <dbReference type="EMBL" id="KAL3772717.1"/>
    </source>
</evidence>
<dbReference type="InterPro" id="IPR011032">
    <property type="entry name" value="GroES-like_sf"/>
</dbReference>
<proteinExistence type="inferred from homology"/>
<dbReference type="InterPro" id="IPR013154">
    <property type="entry name" value="ADH-like_N"/>
</dbReference>
<comment type="caution">
    <text evidence="6">The sequence shown here is derived from an EMBL/GenBank/DDBJ whole genome shotgun (WGS) entry which is preliminary data.</text>
</comment>
<dbReference type="SUPFAM" id="SSF51735">
    <property type="entry name" value="NAD(P)-binding Rossmann-fold domains"/>
    <property type="match status" value="1"/>
</dbReference>
<dbReference type="InterPro" id="IPR020843">
    <property type="entry name" value="ER"/>
</dbReference>
<dbReference type="GO" id="GO:0016491">
    <property type="term" value="F:oxidoreductase activity"/>
    <property type="evidence" value="ECO:0007669"/>
    <property type="project" value="UniProtKB-KW"/>
</dbReference>
<dbReference type="EMBL" id="JALLBG020000005">
    <property type="protein sequence ID" value="KAL3772717.1"/>
    <property type="molecule type" value="Genomic_DNA"/>
</dbReference>
<dbReference type="GO" id="GO:0046872">
    <property type="term" value="F:metal ion binding"/>
    <property type="evidence" value="ECO:0007669"/>
    <property type="project" value="UniProtKB-KW"/>
</dbReference>
<comment type="similarity">
    <text evidence="4">Belongs to the zinc-containing alcohol dehydrogenase family.</text>
</comment>
<comment type="cofactor">
    <cofactor evidence="4">
        <name>Zn(2+)</name>
        <dbReference type="ChEBI" id="CHEBI:29105"/>
    </cofactor>
</comment>
<name>A0ABD3NDD9_9STRA</name>
<dbReference type="Gene3D" id="3.90.180.10">
    <property type="entry name" value="Medium-chain alcohol dehydrogenases, catalytic domain"/>
    <property type="match status" value="1"/>
</dbReference>
<dbReference type="SUPFAM" id="SSF50129">
    <property type="entry name" value="GroES-like"/>
    <property type="match status" value="1"/>
</dbReference>
<keyword evidence="2 4" id="KW-0862">Zinc</keyword>
<evidence type="ECO:0000256" key="1">
    <source>
        <dbReference type="ARBA" id="ARBA00022723"/>
    </source>
</evidence>
<reference evidence="6 7" key="1">
    <citation type="submission" date="2024-10" db="EMBL/GenBank/DDBJ databases">
        <title>Updated reference genomes for cyclostephanoid diatoms.</title>
        <authorList>
            <person name="Roberts W.R."/>
            <person name="Alverson A.J."/>
        </authorList>
    </citation>
    <scope>NUCLEOTIDE SEQUENCE [LARGE SCALE GENOMIC DNA]</scope>
    <source>
        <strain evidence="6 7">AJA232-27</strain>
    </source>
</reference>
<accession>A0ABD3NDD9</accession>
<dbReference type="InterPro" id="IPR036291">
    <property type="entry name" value="NAD(P)-bd_dom_sf"/>
</dbReference>
<dbReference type="Pfam" id="PF08240">
    <property type="entry name" value="ADH_N"/>
    <property type="match status" value="1"/>
</dbReference>